<dbReference type="GO" id="GO:0000978">
    <property type="term" value="F:RNA polymerase II cis-regulatory region sequence-specific DNA binding"/>
    <property type="evidence" value="ECO:0007669"/>
    <property type="project" value="TreeGrafter"/>
</dbReference>
<evidence type="ECO:0000256" key="7">
    <source>
        <dbReference type="ARBA" id="ARBA00023163"/>
    </source>
</evidence>
<dbReference type="GO" id="GO:0009888">
    <property type="term" value="P:tissue development"/>
    <property type="evidence" value="ECO:0007669"/>
    <property type="project" value="TreeGrafter"/>
</dbReference>
<evidence type="ECO:0000313" key="12">
    <source>
        <dbReference type="EMBL" id="KAF1749438.1"/>
    </source>
</evidence>
<dbReference type="PROSITE" id="PS51030">
    <property type="entry name" value="NUCLEAR_REC_DBD_2"/>
    <property type="match status" value="1"/>
</dbReference>
<keyword evidence="2" id="KW-0479">Metal-binding</keyword>
<evidence type="ECO:0000256" key="5">
    <source>
        <dbReference type="ARBA" id="ARBA00023015"/>
    </source>
</evidence>
<proteinExistence type="predicted"/>
<keyword evidence="4" id="KW-0862">Zinc</keyword>
<dbReference type="SUPFAM" id="SSF48508">
    <property type="entry name" value="Nuclear receptor ligand-binding domain"/>
    <property type="match status" value="1"/>
</dbReference>
<dbReference type="FunFam" id="3.30.50.10:FF:000006">
    <property type="entry name" value="Nuclear receptor subfamily 5 group A member"/>
    <property type="match status" value="1"/>
</dbReference>
<evidence type="ECO:0000256" key="6">
    <source>
        <dbReference type="ARBA" id="ARBA00023125"/>
    </source>
</evidence>
<evidence type="ECO:0000313" key="13">
    <source>
        <dbReference type="Proteomes" id="UP000483820"/>
    </source>
</evidence>
<evidence type="ECO:0000256" key="9">
    <source>
        <dbReference type="ARBA" id="ARBA00023242"/>
    </source>
</evidence>
<dbReference type="InterPro" id="IPR000536">
    <property type="entry name" value="Nucl_hrmn_rcpt_lig-bd"/>
</dbReference>
<dbReference type="InterPro" id="IPR016355">
    <property type="entry name" value="NR5-like"/>
</dbReference>
<feature type="domain" description="Nuclear receptor" evidence="10">
    <location>
        <begin position="10"/>
        <end position="85"/>
    </location>
</feature>
<evidence type="ECO:0000259" key="10">
    <source>
        <dbReference type="PROSITE" id="PS51030"/>
    </source>
</evidence>
<sequence length="432" mass="48667">MESKKPEFEGKICPVCGDRVSGYHYGILTCESCKVFFKRTVQDSKHFRCSMRSNCHVDQSCRKRCPSCRFQKCLVKGMKTHVVRANKKRGGRNEFNSYYINDRKERIALSMQSQPGPHFTSAGNQASRVATGQNAQTHYYDPTIFPLPEMMPITINTPFLVPSSPSTSSPSPILPLCSTPTERTVNQFFSSSICKTMPDDSVIPLILSRTVKSDAHAFAVQVADENLREIVKWAKQDEMFSKLELNDQRNLLQTSLLTIHIIDITNAMVLGTIHPQYNIGNGEEVSVGFIALLGNQNLVSSWENIVIRLRHFGFNKYDYCAFRCLALLDEGHNTTVYAKRLQVLHAWSEARSNTAFLEIFDQIRHLASISIQYVWGLQYTRPSVWALLNPNTSVAVELIKANATCSSGGTEVTSRQLQTPQTIYAHVVHMTS</sequence>
<dbReference type="Gene3D" id="3.30.50.10">
    <property type="entry name" value="Erythroid Transcription Factor GATA-1, subunit A"/>
    <property type="match status" value="1"/>
</dbReference>
<dbReference type="GO" id="GO:0004879">
    <property type="term" value="F:nuclear receptor activity"/>
    <property type="evidence" value="ECO:0007669"/>
    <property type="project" value="InterPro"/>
</dbReference>
<dbReference type="Pfam" id="PF00105">
    <property type="entry name" value="zf-C4"/>
    <property type="match status" value="1"/>
</dbReference>
<dbReference type="PROSITE" id="PS51843">
    <property type="entry name" value="NR_LBD"/>
    <property type="match status" value="1"/>
</dbReference>
<name>A0A6A5G371_CAERE</name>
<dbReference type="RefSeq" id="XP_053580112.1">
    <property type="nucleotide sequence ID" value="XM_053736546.1"/>
</dbReference>
<evidence type="ECO:0000256" key="8">
    <source>
        <dbReference type="ARBA" id="ARBA00023170"/>
    </source>
</evidence>
<dbReference type="CTD" id="9826318"/>
<dbReference type="PRINTS" id="PR00398">
    <property type="entry name" value="STRDHORMONER"/>
</dbReference>
<keyword evidence="3" id="KW-0863">Zinc-finger</keyword>
<comment type="subcellular location">
    <subcellularLocation>
        <location evidence="1">Nucleus</location>
    </subcellularLocation>
</comment>
<comment type="caution">
    <text evidence="12">The sequence shown here is derived from an EMBL/GenBank/DDBJ whole genome shotgun (WGS) entry which is preliminary data.</text>
</comment>
<dbReference type="GO" id="GO:0008270">
    <property type="term" value="F:zinc ion binding"/>
    <property type="evidence" value="ECO:0007669"/>
    <property type="project" value="UniProtKB-KW"/>
</dbReference>
<evidence type="ECO:0000256" key="3">
    <source>
        <dbReference type="ARBA" id="ARBA00022771"/>
    </source>
</evidence>
<evidence type="ECO:0000256" key="4">
    <source>
        <dbReference type="ARBA" id="ARBA00022833"/>
    </source>
</evidence>
<dbReference type="GeneID" id="9826318"/>
<organism evidence="12 13">
    <name type="scientific">Caenorhabditis remanei</name>
    <name type="common">Caenorhabditis vulgaris</name>
    <dbReference type="NCBI Taxonomy" id="31234"/>
    <lineage>
        <taxon>Eukaryota</taxon>
        <taxon>Metazoa</taxon>
        <taxon>Ecdysozoa</taxon>
        <taxon>Nematoda</taxon>
        <taxon>Chromadorea</taxon>
        <taxon>Rhabditida</taxon>
        <taxon>Rhabditina</taxon>
        <taxon>Rhabditomorpha</taxon>
        <taxon>Rhabditoidea</taxon>
        <taxon>Rhabditidae</taxon>
        <taxon>Peloderinae</taxon>
        <taxon>Caenorhabditis</taxon>
    </lineage>
</organism>
<reference evidence="12 13" key="1">
    <citation type="submission" date="2019-12" db="EMBL/GenBank/DDBJ databases">
        <title>Chromosome-level assembly of the Caenorhabditis remanei genome.</title>
        <authorList>
            <person name="Teterina A.A."/>
            <person name="Willis J.H."/>
            <person name="Phillips P.C."/>
        </authorList>
    </citation>
    <scope>NUCLEOTIDE SEQUENCE [LARGE SCALE GENOMIC DNA]</scope>
    <source>
        <strain evidence="12 13">PX506</strain>
        <tissue evidence="12">Whole organism</tissue>
    </source>
</reference>
<feature type="domain" description="NR LBD" evidence="11">
    <location>
        <begin position="168"/>
        <end position="432"/>
    </location>
</feature>
<dbReference type="InterPro" id="IPR001723">
    <property type="entry name" value="Nuclear_hrmn_rcpt"/>
</dbReference>
<dbReference type="PANTHER" id="PTHR24086:SF15">
    <property type="entry name" value="NUCLEAR HORMONE RECEPTOR FTZ-F1"/>
    <property type="match status" value="1"/>
</dbReference>
<dbReference type="GO" id="GO:0009755">
    <property type="term" value="P:hormone-mediated signaling pathway"/>
    <property type="evidence" value="ECO:0007669"/>
    <property type="project" value="TreeGrafter"/>
</dbReference>
<dbReference type="PROSITE" id="PS00031">
    <property type="entry name" value="NUCLEAR_REC_DBD_1"/>
    <property type="match status" value="1"/>
</dbReference>
<keyword evidence="6" id="KW-0238">DNA-binding</keyword>
<evidence type="ECO:0000259" key="11">
    <source>
        <dbReference type="PROSITE" id="PS51843"/>
    </source>
</evidence>
<dbReference type="KEGG" id="crq:GCK72_025906"/>
<evidence type="ECO:0008006" key="14">
    <source>
        <dbReference type="Google" id="ProtNLM"/>
    </source>
</evidence>
<dbReference type="SUPFAM" id="SSF57716">
    <property type="entry name" value="Glucocorticoid receptor-like (DNA-binding domain)"/>
    <property type="match status" value="1"/>
</dbReference>
<protein>
    <recommendedName>
        <fullName evidence="14">Nuclear receptor domain-containing protein</fullName>
    </recommendedName>
</protein>
<dbReference type="GO" id="GO:0090575">
    <property type="term" value="C:RNA polymerase II transcription regulator complex"/>
    <property type="evidence" value="ECO:0007669"/>
    <property type="project" value="TreeGrafter"/>
</dbReference>
<dbReference type="EMBL" id="WUAV01000006">
    <property type="protein sequence ID" value="KAF1749438.1"/>
    <property type="molecule type" value="Genomic_DNA"/>
</dbReference>
<keyword evidence="9" id="KW-0539">Nucleus</keyword>
<dbReference type="InterPro" id="IPR001628">
    <property type="entry name" value="Znf_hrmn_rcpt"/>
</dbReference>
<evidence type="ECO:0000256" key="1">
    <source>
        <dbReference type="ARBA" id="ARBA00004123"/>
    </source>
</evidence>
<dbReference type="PRINTS" id="PR00047">
    <property type="entry name" value="STROIDFINGER"/>
</dbReference>
<dbReference type="InterPro" id="IPR035500">
    <property type="entry name" value="NHR-like_dom_sf"/>
</dbReference>
<keyword evidence="7" id="KW-0804">Transcription</keyword>
<accession>A0A6A5G371</accession>
<keyword evidence="8" id="KW-0675">Receptor</keyword>
<dbReference type="Gene3D" id="1.10.565.10">
    <property type="entry name" value="Retinoid X Receptor"/>
    <property type="match status" value="1"/>
</dbReference>
<dbReference type="InterPro" id="IPR013088">
    <property type="entry name" value="Znf_NHR/GATA"/>
</dbReference>
<dbReference type="PANTHER" id="PTHR24086">
    <property type="entry name" value="NUCLEAR RECEPTOR SUBFAMILY 5 GROUP A"/>
    <property type="match status" value="1"/>
</dbReference>
<dbReference type="Proteomes" id="UP000483820">
    <property type="component" value="Chromosome X"/>
</dbReference>
<dbReference type="SMART" id="SM00399">
    <property type="entry name" value="ZnF_C4"/>
    <property type="match status" value="1"/>
</dbReference>
<evidence type="ECO:0000256" key="2">
    <source>
        <dbReference type="ARBA" id="ARBA00022723"/>
    </source>
</evidence>
<dbReference type="AlphaFoldDB" id="A0A6A5G371"/>
<keyword evidence="5" id="KW-0805">Transcription regulation</keyword>
<gene>
    <name evidence="12" type="ORF">GCK72_025906</name>
</gene>